<reference evidence="1 2" key="1">
    <citation type="journal article" date="2018" name="PLoS Genet.">
        <title>Population sequencing reveals clonal diversity and ancestral inbreeding in the grapevine cultivar Chardonnay.</title>
        <authorList>
            <person name="Roach M.J."/>
            <person name="Johnson D.L."/>
            <person name="Bohlmann J."/>
            <person name="van Vuuren H.J."/>
            <person name="Jones S.J."/>
            <person name="Pretorius I.S."/>
            <person name="Schmidt S.A."/>
            <person name="Borneman A.R."/>
        </authorList>
    </citation>
    <scope>NUCLEOTIDE SEQUENCE [LARGE SCALE GENOMIC DNA]</scope>
    <source>
        <strain evidence="2">cv. Chardonnay</strain>
        <tissue evidence="1">Leaf</tissue>
    </source>
</reference>
<gene>
    <name evidence="1" type="primary">ATXR2_2</name>
    <name evidence="1" type="ORF">CK203_103516</name>
</gene>
<dbReference type="InterPro" id="IPR046341">
    <property type="entry name" value="SET_dom_sf"/>
</dbReference>
<sequence>MVDHVLHRSRVIFFLEQSGDVVLNETFPLELAWILCGDLVVASPVEDYFLYIDDLPYPEKKRLRKSHANFWMLLVMIIQFLVKDRDGQATIIALRPIFKEEEVTISYIDEDLPFDERQALLADYGFRCKCPKCLEEEP</sequence>
<protein>
    <submittedName>
        <fullName evidence="1">Histone-lysine N-methyltransferase ATXR2</fullName>
    </submittedName>
</protein>
<accession>A0A438CQM6</accession>
<dbReference type="CDD" id="cd20071">
    <property type="entry name" value="SET_SMYD"/>
    <property type="match status" value="1"/>
</dbReference>
<proteinExistence type="predicted"/>
<dbReference type="EMBL" id="QGNW01002085">
    <property type="protein sequence ID" value="RVW25506.1"/>
    <property type="molecule type" value="Genomic_DNA"/>
</dbReference>
<dbReference type="Gene3D" id="2.170.270.10">
    <property type="entry name" value="SET domain"/>
    <property type="match status" value="1"/>
</dbReference>
<organism evidence="1 2">
    <name type="scientific">Vitis vinifera</name>
    <name type="common">Grape</name>
    <dbReference type="NCBI Taxonomy" id="29760"/>
    <lineage>
        <taxon>Eukaryota</taxon>
        <taxon>Viridiplantae</taxon>
        <taxon>Streptophyta</taxon>
        <taxon>Embryophyta</taxon>
        <taxon>Tracheophyta</taxon>
        <taxon>Spermatophyta</taxon>
        <taxon>Magnoliopsida</taxon>
        <taxon>eudicotyledons</taxon>
        <taxon>Gunneridae</taxon>
        <taxon>Pentapetalae</taxon>
        <taxon>rosids</taxon>
        <taxon>Vitales</taxon>
        <taxon>Vitaceae</taxon>
        <taxon>Viteae</taxon>
        <taxon>Vitis</taxon>
    </lineage>
</organism>
<evidence type="ECO:0000313" key="2">
    <source>
        <dbReference type="Proteomes" id="UP000288805"/>
    </source>
</evidence>
<keyword evidence="1" id="KW-0489">Methyltransferase</keyword>
<dbReference type="Proteomes" id="UP000288805">
    <property type="component" value="Unassembled WGS sequence"/>
</dbReference>
<dbReference type="GO" id="GO:0032259">
    <property type="term" value="P:methylation"/>
    <property type="evidence" value="ECO:0007669"/>
    <property type="project" value="UniProtKB-KW"/>
</dbReference>
<dbReference type="GO" id="GO:0008168">
    <property type="term" value="F:methyltransferase activity"/>
    <property type="evidence" value="ECO:0007669"/>
    <property type="project" value="UniProtKB-KW"/>
</dbReference>
<dbReference type="SUPFAM" id="SSF82199">
    <property type="entry name" value="SET domain"/>
    <property type="match status" value="1"/>
</dbReference>
<comment type="caution">
    <text evidence="1">The sequence shown here is derived from an EMBL/GenBank/DDBJ whole genome shotgun (WGS) entry which is preliminary data.</text>
</comment>
<name>A0A438CQM6_VITVI</name>
<dbReference type="AlphaFoldDB" id="A0A438CQM6"/>
<evidence type="ECO:0000313" key="1">
    <source>
        <dbReference type="EMBL" id="RVW25506.1"/>
    </source>
</evidence>
<dbReference type="PANTHER" id="PTHR47436">
    <property type="entry name" value="HISTONE-LYSINE N-METHYLTRANSFERASE ATXR2"/>
    <property type="match status" value="1"/>
</dbReference>
<dbReference type="InterPro" id="IPR044237">
    <property type="entry name" value="ATXR2-like"/>
</dbReference>
<dbReference type="PANTHER" id="PTHR47436:SF1">
    <property type="entry name" value="SET DOMAIN-CONTAINING PROTEIN"/>
    <property type="match status" value="1"/>
</dbReference>
<keyword evidence="1" id="KW-0808">Transferase</keyword>